<dbReference type="Proteomes" id="UP000266720">
    <property type="component" value="Chromosome"/>
</dbReference>
<evidence type="ECO:0000313" key="2">
    <source>
        <dbReference type="Proteomes" id="UP000266720"/>
    </source>
</evidence>
<proteinExistence type="predicted"/>
<reference evidence="2" key="1">
    <citation type="book" date="2010" name="EXTREMOPHILES" publisher="0:0-0">
        <title>Complete genome sequences of ten hyperthermophilic archaea reveal their metabolic capabilities and possible ecological roles.</title>
        <editorList>
            <person name="?"/>
        </editorList>
        <authorList>
            <person name="Ravin N.V."/>
            <person name="Mardanov A.V."/>
            <person name="Bonch-Osmolovskaya E.A."/>
            <person name="Skryabin K.G."/>
        </authorList>
    </citation>
    <scope>NUCLEOTIDE SEQUENCE [LARGE SCALE GENOMIC DNA]</scope>
    <source>
        <strain evidence="2">1505</strain>
    </source>
</reference>
<dbReference type="GeneID" id="25406189"/>
<dbReference type="RefSeq" id="WP_052886734.1">
    <property type="nucleotide sequence ID" value="NZ_CP007493.1"/>
</dbReference>
<organism evidence="1 2">
    <name type="scientific">Thermofilum adornatum 1505</name>
    <dbReference type="NCBI Taxonomy" id="697581"/>
    <lineage>
        <taxon>Archaea</taxon>
        <taxon>Thermoproteota</taxon>
        <taxon>Thermoprotei</taxon>
        <taxon>Thermofilales</taxon>
        <taxon>Thermofilaceae</taxon>
        <taxon>Thermofilum</taxon>
    </lineage>
</organism>
<evidence type="ECO:0008006" key="3">
    <source>
        <dbReference type="Google" id="ProtNLM"/>
    </source>
</evidence>
<dbReference type="CDD" id="cd22231">
    <property type="entry name" value="RHH_NikR_HicB-like"/>
    <property type="match status" value="1"/>
</dbReference>
<dbReference type="AlphaFoldDB" id="A0A3G1A4Z5"/>
<dbReference type="SUPFAM" id="SSF47598">
    <property type="entry name" value="Ribbon-helix-helix"/>
    <property type="match status" value="1"/>
</dbReference>
<sequence>MARIQVNLKLDEKIVHEVERLIEEGYFKTKTEAFTEALKLLIRQYKVDQLKKILEEIREGTEKLPSVTEAVVALHEEEDLD</sequence>
<evidence type="ECO:0000313" key="1">
    <source>
        <dbReference type="EMBL" id="AJB41809.1"/>
    </source>
</evidence>
<dbReference type="InterPro" id="IPR010985">
    <property type="entry name" value="Ribbon_hlx_hlx"/>
</dbReference>
<name>A0A3G1A4Z5_9CREN</name>
<dbReference type="GO" id="GO:0006355">
    <property type="term" value="P:regulation of DNA-templated transcription"/>
    <property type="evidence" value="ECO:0007669"/>
    <property type="project" value="InterPro"/>
</dbReference>
<dbReference type="KEGG" id="tcb:TCARB_0757"/>
<accession>A0A3G1A4Z5</accession>
<gene>
    <name evidence="1" type="ORF">TCARB_0757</name>
</gene>
<protein>
    <recommendedName>
        <fullName evidence="3">Ribbon-helix-helix protein CopG domain-containing protein</fullName>
    </recommendedName>
</protein>
<dbReference type="EMBL" id="CP007493">
    <property type="protein sequence ID" value="AJB41809.1"/>
    <property type="molecule type" value="Genomic_DNA"/>
</dbReference>